<proteinExistence type="predicted"/>
<accession>A0A8W8MLR6</accession>
<sequence>MTSFSHAAKKANECKELCCKNSNSVLQARSHHDILSFTWDKFHQELTLRAPNTLRIVSSMLSDVPLSPEGKPFLNLMHTISMALHSRYNQMSLTQYLCGFVLMHGGCTRRDIDRLARTGLTMTSKSFTNKLASWEDCLYMSVEKIREGWERGEKKKYHLSTCNGVQGEDTIHNNGSIQLNVIRYFPKVLNGGWHTLSVLTLDKPVFKIEMMKFQHHVLMALKAFGLGWGSAAALNKGFKC</sequence>
<evidence type="ECO:0000313" key="2">
    <source>
        <dbReference type="Proteomes" id="UP000005408"/>
    </source>
</evidence>
<name>A0A8W8MLR6_MAGGI</name>
<organism evidence="1 2">
    <name type="scientific">Magallana gigas</name>
    <name type="common">Pacific oyster</name>
    <name type="synonym">Crassostrea gigas</name>
    <dbReference type="NCBI Taxonomy" id="29159"/>
    <lineage>
        <taxon>Eukaryota</taxon>
        <taxon>Metazoa</taxon>
        <taxon>Spiralia</taxon>
        <taxon>Lophotrochozoa</taxon>
        <taxon>Mollusca</taxon>
        <taxon>Bivalvia</taxon>
        <taxon>Autobranchia</taxon>
        <taxon>Pteriomorphia</taxon>
        <taxon>Ostreida</taxon>
        <taxon>Ostreoidea</taxon>
        <taxon>Ostreidae</taxon>
        <taxon>Magallana</taxon>
    </lineage>
</organism>
<protein>
    <submittedName>
        <fullName evidence="1">Uncharacterized protein</fullName>
    </submittedName>
</protein>
<dbReference type="Proteomes" id="UP000005408">
    <property type="component" value="Unassembled WGS sequence"/>
</dbReference>
<keyword evidence="2" id="KW-1185">Reference proteome</keyword>
<dbReference type="AlphaFoldDB" id="A0A8W8MLR6"/>
<evidence type="ECO:0000313" key="1">
    <source>
        <dbReference type="EnsemblMetazoa" id="G34223.1:cds"/>
    </source>
</evidence>
<reference evidence="1" key="1">
    <citation type="submission" date="2022-08" db="UniProtKB">
        <authorList>
            <consortium name="EnsemblMetazoa"/>
        </authorList>
    </citation>
    <scope>IDENTIFICATION</scope>
    <source>
        <strain evidence="1">05x7-T-G4-1.051#20</strain>
    </source>
</reference>
<dbReference type="EnsemblMetazoa" id="G34223.1">
    <property type="protein sequence ID" value="G34223.1:cds"/>
    <property type="gene ID" value="G34223"/>
</dbReference>